<dbReference type="Pfam" id="PF05048">
    <property type="entry name" value="NosD"/>
    <property type="match status" value="1"/>
</dbReference>
<dbReference type="Gene3D" id="2.160.20.10">
    <property type="entry name" value="Single-stranded right-handed beta-helix, Pectin lyase-like"/>
    <property type="match status" value="1"/>
</dbReference>
<comment type="caution">
    <text evidence="3">The sequence shown here is derived from an EMBL/GenBank/DDBJ whole genome shotgun (WGS) entry which is preliminary data.</text>
</comment>
<sequence>MSTRMSAVAAASVLLVVACGTATAYLLQNVYDSAGPGEGYDKLVILDPAQFYSGSLIVEPGTSCVLHGSGAIISLGTADSILASGPSTLLDMDHCVVIGGTYGVHYGDQAQGSVVHNTFFGNKVGIAIWDGTAVTAKNNIIADAAEYGIAKVSEVTPYIAYNDVWSYGMWPYAELCWS</sequence>
<evidence type="ECO:0000313" key="3">
    <source>
        <dbReference type="EMBL" id="KPK71535.1"/>
    </source>
</evidence>
<dbReference type="AlphaFoldDB" id="A0A0S8GES5"/>
<feature type="chain" id="PRO_5006646893" description="Periplasmic copper-binding protein NosD beta helix domain-containing protein" evidence="1">
    <location>
        <begin position="25"/>
        <end position="178"/>
    </location>
</feature>
<reference evidence="3 4" key="1">
    <citation type="journal article" date="2015" name="Microbiome">
        <title>Genomic resolution of linkages in carbon, nitrogen, and sulfur cycling among widespread estuary sediment bacteria.</title>
        <authorList>
            <person name="Baker B.J."/>
            <person name="Lazar C.S."/>
            <person name="Teske A.P."/>
            <person name="Dick G.J."/>
        </authorList>
    </citation>
    <scope>NUCLEOTIDE SEQUENCE [LARGE SCALE GENOMIC DNA]</scope>
    <source>
        <strain evidence="3">SM23_40</strain>
    </source>
</reference>
<proteinExistence type="predicted"/>
<dbReference type="SUPFAM" id="SSF51126">
    <property type="entry name" value="Pectin lyase-like"/>
    <property type="match status" value="1"/>
</dbReference>
<feature type="signal peptide" evidence="1">
    <location>
        <begin position="1"/>
        <end position="24"/>
    </location>
</feature>
<evidence type="ECO:0000313" key="4">
    <source>
        <dbReference type="Proteomes" id="UP000051717"/>
    </source>
</evidence>
<dbReference type="InterPro" id="IPR007742">
    <property type="entry name" value="NosD_dom"/>
</dbReference>
<dbReference type="Proteomes" id="UP000051717">
    <property type="component" value="Unassembled WGS sequence"/>
</dbReference>
<gene>
    <name evidence="3" type="ORF">AMJ82_00825</name>
</gene>
<protein>
    <recommendedName>
        <fullName evidence="2">Periplasmic copper-binding protein NosD beta helix domain-containing protein</fullName>
    </recommendedName>
</protein>
<dbReference type="InterPro" id="IPR012334">
    <property type="entry name" value="Pectin_lyas_fold"/>
</dbReference>
<organism evidence="3 4">
    <name type="scientific">candidate division TA06 bacterium SM23_40</name>
    <dbReference type="NCBI Taxonomy" id="1703774"/>
    <lineage>
        <taxon>Bacteria</taxon>
        <taxon>Bacteria division TA06</taxon>
    </lineage>
</organism>
<keyword evidence="1" id="KW-0732">Signal</keyword>
<evidence type="ECO:0000256" key="1">
    <source>
        <dbReference type="SAM" id="SignalP"/>
    </source>
</evidence>
<feature type="domain" description="Periplasmic copper-binding protein NosD beta helix" evidence="2">
    <location>
        <begin position="91"/>
        <end position="165"/>
    </location>
</feature>
<dbReference type="PROSITE" id="PS51257">
    <property type="entry name" value="PROKAR_LIPOPROTEIN"/>
    <property type="match status" value="1"/>
</dbReference>
<name>A0A0S8GES5_UNCT6</name>
<dbReference type="InterPro" id="IPR011050">
    <property type="entry name" value="Pectin_lyase_fold/virulence"/>
</dbReference>
<evidence type="ECO:0000259" key="2">
    <source>
        <dbReference type="Pfam" id="PF05048"/>
    </source>
</evidence>
<accession>A0A0S8GES5</accession>
<dbReference type="EMBL" id="LJUI01000003">
    <property type="protein sequence ID" value="KPK71535.1"/>
    <property type="molecule type" value="Genomic_DNA"/>
</dbReference>